<name>A0A563U522_9SPHI</name>
<dbReference type="Proteomes" id="UP000320042">
    <property type="component" value="Unassembled WGS sequence"/>
</dbReference>
<evidence type="ECO:0000256" key="1">
    <source>
        <dbReference type="SAM" id="SignalP"/>
    </source>
</evidence>
<protein>
    <submittedName>
        <fullName evidence="2">Uncharacterized protein</fullName>
    </submittedName>
</protein>
<accession>A0A563U522</accession>
<evidence type="ECO:0000313" key="3">
    <source>
        <dbReference type="Proteomes" id="UP000320042"/>
    </source>
</evidence>
<dbReference type="OrthoDB" id="793305at2"/>
<keyword evidence="1" id="KW-0732">Signal</keyword>
<feature type="chain" id="PRO_5021999146" evidence="1">
    <location>
        <begin position="19"/>
        <end position="181"/>
    </location>
</feature>
<reference evidence="2 3" key="1">
    <citation type="submission" date="2019-07" db="EMBL/GenBank/DDBJ databases">
        <authorList>
            <person name="Kim J."/>
        </authorList>
    </citation>
    <scope>NUCLEOTIDE SEQUENCE [LARGE SCALE GENOMIC DNA]</scope>
    <source>
        <strain evidence="3">dk17</strain>
    </source>
</reference>
<gene>
    <name evidence="2" type="ORF">FPZ43_14705</name>
</gene>
<dbReference type="RefSeq" id="WP_146382694.1">
    <property type="nucleotide sequence ID" value="NZ_VOEJ01000007.1"/>
</dbReference>
<comment type="caution">
    <text evidence="2">The sequence shown here is derived from an EMBL/GenBank/DDBJ whole genome shotgun (WGS) entry which is preliminary data.</text>
</comment>
<keyword evidence="3" id="KW-1185">Reference proteome</keyword>
<proteinExistence type="predicted"/>
<feature type="signal peptide" evidence="1">
    <location>
        <begin position="1"/>
        <end position="18"/>
    </location>
</feature>
<evidence type="ECO:0000313" key="2">
    <source>
        <dbReference type="EMBL" id="TWR26412.1"/>
    </source>
</evidence>
<dbReference type="AlphaFoldDB" id="A0A563U522"/>
<sequence length="181" mass="19987">MKKFLLILITVLPTTLFAQKLLKPAVDKITGDTTWNTSKEKLYIHGNYLTGQAEGVITWVKVNKLGKALILNPQTTNQRSVFMLTKDDKAYLKLSDNTTITLVCATNDIGRSGAFLAGDNVITNGSAFGIYDLTPEDIEKLSTTALTFLRIESSSGNFDCEIKSKNAEMFKKQFALVAKLK</sequence>
<dbReference type="EMBL" id="VOEJ01000007">
    <property type="protein sequence ID" value="TWR26412.1"/>
    <property type="molecule type" value="Genomic_DNA"/>
</dbReference>
<organism evidence="2 3">
    <name type="scientific">Mucilaginibacter pallidiroseus</name>
    <dbReference type="NCBI Taxonomy" id="2599295"/>
    <lineage>
        <taxon>Bacteria</taxon>
        <taxon>Pseudomonadati</taxon>
        <taxon>Bacteroidota</taxon>
        <taxon>Sphingobacteriia</taxon>
        <taxon>Sphingobacteriales</taxon>
        <taxon>Sphingobacteriaceae</taxon>
        <taxon>Mucilaginibacter</taxon>
    </lineage>
</organism>